<feature type="region of interest" description="Disordered" evidence="1">
    <location>
        <begin position="89"/>
        <end position="110"/>
    </location>
</feature>
<evidence type="ECO:0000313" key="4">
    <source>
        <dbReference type="Proteomes" id="UP000823388"/>
    </source>
</evidence>
<evidence type="ECO:0000256" key="2">
    <source>
        <dbReference type="SAM" id="Phobius"/>
    </source>
</evidence>
<name>A0A8T0XSU2_PANVG</name>
<protein>
    <submittedName>
        <fullName evidence="3">Uncharacterized protein</fullName>
    </submittedName>
</protein>
<feature type="region of interest" description="Disordered" evidence="1">
    <location>
        <begin position="1"/>
        <end position="49"/>
    </location>
</feature>
<dbReference type="EMBL" id="CM029037">
    <property type="protein sequence ID" value="KAG2661276.1"/>
    <property type="molecule type" value="Genomic_DNA"/>
</dbReference>
<keyword evidence="2" id="KW-0472">Membrane</keyword>
<gene>
    <name evidence="3" type="ORF">PVAP13_1KG495020</name>
</gene>
<feature type="transmembrane region" description="Helical" evidence="2">
    <location>
        <begin position="108"/>
        <end position="134"/>
    </location>
</feature>
<organism evidence="3 4">
    <name type="scientific">Panicum virgatum</name>
    <name type="common">Blackwell switchgrass</name>
    <dbReference type="NCBI Taxonomy" id="38727"/>
    <lineage>
        <taxon>Eukaryota</taxon>
        <taxon>Viridiplantae</taxon>
        <taxon>Streptophyta</taxon>
        <taxon>Embryophyta</taxon>
        <taxon>Tracheophyta</taxon>
        <taxon>Spermatophyta</taxon>
        <taxon>Magnoliopsida</taxon>
        <taxon>Liliopsida</taxon>
        <taxon>Poales</taxon>
        <taxon>Poaceae</taxon>
        <taxon>PACMAD clade</taxon>
        <taxon>Panicoideae</taxon>
        <taxon>Panicodae</taxon>
        <taxon>Paniceae</taxon>
        <taxon>Panicinae</taxon>
        <taxon>Panicum</taxon>
        <taxon>Panicum sect. Hiantes</taxon>
    </lineage>
</organism>
<proteinExistence type="predicted"/>
<feature type="compositionally biased region" description="Basic residues" evidence="1">
    <location>
        <begin position="1"/>
        <end position="16"/>
    </location>
</feature>
<reference evidence="3 4" key="1">
    <citation type="submission" date="2020-05" db="EMBL/GenBank/DDBJ databases">
        <title>WGS assembly of Panicum virgatum.</title>
        <authorList>
            <person name="Lovell J.T."/>
            <person name="Jenkins J."/>
            <person name="Shu S."/>
            <person name="Juenger T.E."/>
            <person name="Schmutz J."/>
        </authorList>
    </citation>
    <scope>NUCLEOTIDE SEQUENCE [LARGE SCALE GENOMIC DNA]</scope>
    <source>
        <strain evidence="4">cv. AP13</strain>
    </source>
</reference>
<evidence type="ECO:0000313" key="3">
    <source>
        <dbReference type="EMBL" id="KAG2661276.1"/>
    </source>
</evidence>
<accession>A0A8T0XSU2</accession>
<sequence>MLAAHHRPRVAFRRQVRTRESASRRKGKPWYRSPVATSHPLHASRSAQQPKLPLELDPAGRHLPPHPQRAFSYKRGGSCVRRAACLASPDSTRRRRAKKQGGLESKSVGRAAAGGAHGIPIFLLLAWLAGWFALSARGRPLPPPWAVLPCRGALVRGQRGSYRPASFRTGG</sequence>
<evidence type="ECO:0000256" key="1">
    <source>
        <dbReference type="SAM" id="MobiDB-lite"/>
    </source>
</evidence>
<dbReference type="AlphaFoldDB" id="A0A8T0XSU2"/>
<keyword evidence="2" id="KW-0812">Transmembrane</keyword>
<keyword evidence="2" id="KW-1133">Transmembrane helix</keyword>
<comment type="caution">
    <text evidence="3">The sequence shown here is derived from an EMBL/GenBank/DDBJ whole genome shotgun (WGS) entry which is preliminary data.</text>
</comment>
<dbReference type="Proteomes" id="UP000823388">
    <property type="component" value="Chromosome 1K"/>
</dbReference>
<keyword evidence="4" id="KW-1185">Reference proteome</keyword>